<dbReference type="PANTHER" id="PTHR11699">
    <property type="entry name" value="ALDEHYDE DEHYDROGENASE-RELATED"/>
    <property type="match status" value="1"/>
</dbReference>
<name>A0A5C7EQK8_9PROT</name>
<dbReference type="InterPro" id="IPR016162">
    <property type="entry name" value="Ald_DH_N"/>
</dbReference>
<keyword evidence="1" id="KW-0560">Oxidoreductase</keyword>
<dbReference type="AlphaFoldDB" id="A0A5C7EQK8"/>
<protein>
    <submittedName>
        <fullName evidence="3">Aldehyde dehydrogenase family protein</fullName>
    </submittedName>
</protein>
<dbReference type="InterPro" id="IPR016161">
    <property type="entry name" value="Ald_DH/histidinol_DH"/>
</dbReference>
<evidence type="ECO:0000313" key="4">
    <source>
        <dbReference type="Proteomes" id="UP000321201"/>
    </source>
</evidence>
<dbReference type="Pfam" id="PF00171">
    <property type="entry name" value="Aldedh"/>
    <property type="match status" value="1"/>
</dbReference>
<sequence>MGVAETVAGLVARARAAQRLYDRYSQAQVDEVVTAAGWAIVEPTRNRRLAELAVKDTGLGVVEDKILKNRRKTMGLLRDLQGAKSVGVIAEYPEKGIIEIARPVGVVGAITPSTNPAATVANKVINALKGRNAIIVAPSPKGTSTCELLLEFIHAELDRVGAPRDLVQMLPPPVSKELTLELMRQVDLVVATGSQNNVRAAMMSGTPAIGVGAGNVVVIIDETADLPDAAAKIAASKTFDNATSCSSENHLAVLDKVYDAALAELEKQGGALLTAQEKAKLQQAMWPDGKLSPSVIAQSVARICEVAGLERAQLKRARFLMVEETGVGKDYPFSGEKLSPVLTVYRVKDFDAAFDLTCRIYHYQGAGHSIGIHTRDDAHVLRLGLEAPTCRVIVNQAHCFANGGNFDNGLPFSLSMGCGTWGRNIISDNLNYRHYLNITRIARVIPPREPTEEEIFGEYRRKYGL</sequence>
<dbReference type="Gene3D" id="3.40.605.10">
    <property type="entry name" value="Aldehyde Dehydrogenase, Chain A, domain 1"/>
    <property type="match status" value="1"/>
</dbReference>
<dbReference type="FunCoup" id="A0A5C7EQK8">
    <property type="interactions" value="37"/>
</dbReference>
<evidence type="ECO:0000256" key="1">
    <source>
        <dbReference type="ARBA" id="ARBA00023002"/>
    </source>
</evidence>
<keyword evidence="4" id="KW-1185">Reference proteome</keyword>
<feature type="domain" description="Aldehyde dehydrogenase" evidence="2">
    <location>
        <begin position="4"/>
        <end position="397"/>
    </location>
</feature>
<proteinExistence type="predicted"/>
<dbReference type="InterPro" id="IPR015590">
    <property type="entry name" value="Aldehyde_DH_dom"/>
</dbReference>
<dbReference type="EMBL" id="VPFL01000021">
    <property type="protein sequence ID" value="TXF10838.1"/>
    <property type="molecule type" value="Genomic_DNA"/>
</dbReference>
<dbReference type="Proteomes" id="UP000321201">
    <property type="component" value="Unassembled WGS sequence"/>
</dbReference>
<dbReference type="CDD" id="cd07122">
    <property type="entry name" value="ALDH_F20_ACDH"/>
    <property type="match status" value="1"/>
</dbReference>
<gene>
    <name evidence="3" type="ORF">FR698_13335</name>
</gene>
<comment type="caution">
    <text evidence="3">The sequence shown here is derived from an EMBL/GenBank/DDBJ whole genome shotgun (WGS) entry which is preliminary data.</text>
</comment>
<dbReference type="Gene3D" id="3.40.309.10">
    <property type="entry name" value="Aldehyde Dehydrogenase, Chain A, domain 2"/>
    <property type="match status" value="1"/>
</dbReference>
<accession>A0A5C7EQK8</accession>
<dbReference type="NCBIfam" id="NF047625">
    <property type="entry name" value="AcylSulfactDhSauS"/>
    <property type="match status" value="1"/>
</dbReference>
<evidence type="ECO:0000313" key="3">
    <source>
        <dbReference type="EMBL" id="TXF10838.1"/>
    </source>
</evidence>
<dbReference type="InterPro" id="IPR016163">
    <property type="entry name" value="Ald_DH_C"/>
</dbReference>
<dbReference type="OrthoDB" id="9815791at2"/>
<dbReference type="InParanoid" id="A0A5C7EQK8"/>
<evidence type="ECO:0000259" key="2">
    <source>
        <dbReference type="Pfam" id="PF00171"/>
    </source>
</evidence>
<organism evidence="3 4">
    <name type="scientific">Pelomicrobium methylotrophicum</name>
    <dbReference type="NCBI Taxonomy" id="2602750"/>
    <lineage>
        <taxon>Bacteria</taxon>
        <taxon>Pseudomonadati</taxon>
        <taxon>Pseudomonadota</taxon>
        <taxon>Hydrogenophilia</taxon>
        <taxon>Hydrogenophilia incertae sedis</taxon>
        <taxon>Pelomicrobium</taxon>
    </lineage>
</organism>
<reference evidence="3 4" key="1">
    <citation type="submission" date="2019-08" db="EMBL/GenBank/DDBJ databases">
        <title>Pelomicrobium methylotrophicum gen. nov., sp. nov. a moderately thermophilic, facultatively anaerobic, lithoautotrophic and methylotrophic bacterium isolated from a terrestrial mud volcano.</title>
        <authorList>
            <person name="Slobodkina G.B."/>
            <person name="Merkel A.Y."/>
            <person name="Slobodkin A.I."/>
        </authorList>
    </citation>
    <scope>NUCLEOTIDE SEQUENCE [LARGE SCALE GENOMIC DNA]</scope>
    <source>
        <strain evidence="3 4">SM250</strain>
    </source>
</reference>
<dbReference type="SUPFAM" id="SSF53720">
    <property type="entry name" value="ALDH-like"/>
    <property type="match status" value="1"/>
</dbReference>
<dbReference type="GO" id="GO:0016620">
    <property type="term" value="F:oxidoreductase activity, acting on the aldehyde or oxo group of donors, NAD or NADP as acceptor"/>
    <property type="evidence" value="ECO:0007669"/>
    <property type="project" value="InterPro"/>
</dbReference>